<dbReference type="EMBL" id="CAEZWT010000013">
    <property type="protein sequence ID" value="CAB4662572.1"/>
    <property type="molecule type" value="Genomic_DNA"/>
</dbReference>
<dbReference type="EMBL" id="CAFBQL010000008">
    <property type="protein sequence ID" value="CAB5061948.1"/>
    <property type="molecule type" value="Genomic_DNA"/>
</dbReference>
<evidence type="ECO:0000256" key="1">
    <source>
        <dbReference type="SAM" id="MobiDB-lite"/>
    </source>
</evidence>
<dbReference type="EMBL" id="CAFBMV010000008">
    <property type="protein sequence ID" value="CAB4928346.1"/>
    <property type="molecule type" value="Genomic_DNA"/>
</dbReference>
<reference evidence="3" key="1">
    <citation type="submission" date="2020-05" db="EMBL/GenBank/DDBJ databases">
        <authorList>
            <person name="Chiriac C."/>
            <person name="Salcher M."/>
            <person name="Ghai R."/>
            <person name="Kavagutti S V."/>
        </authorList>
    </citation>
    <scope>NUCLEOTIDE SEQUENCE</scope>
</reference>
<sequence>MKKINKSEGSASARTLENLKEIEPRLKVGVLVLNTGHGLYIGGINYGIESDLPHARAILNAMDGQSTCAQISQNSGAGLDDVLEIVRALDNAGLVDTVRTSIRVQRFHSPNPNRSTHKNDDSNDGGFQQLQSKLAPELSASTWISGVRDGGVNVIAQRRNWEVSIFGEGRIATLLYGILLASGISETLLIPAKNSTAISAESLTSGFLRQSDIGLNLKVRSSELAGELSLFPANSSDAREKFAISIGQPQADQQQEWMSSGTPHLVIEPAECASLFIGPLVIPGITPCLRCVRLIRHEREILWDEIELNRLTHAPSEVPVSVAHYVAGLITLELLSYIDREKSQLLGACLTIDFHNLATTDRTLYTRHLACGCNWGQEKSPR</sequence>
<feature type="region of interest" description="Disordered" evidence="1">
    <location>
        <begin position="106"/>
        <end position="128"/>
    </location>
</feature>
<evidence type="ECO:0000313" key="5">
    <source>
        <dbReference type="EMBL" id="CAB4928346.1"/>
    </source>
</evidence>
<dbReference type="AlphaFoldDB" id="A0A6J6TPW8"/>
<evidence type="ECO:0000313" key="3">
    <source>
        <dbReference type="EMBL" id="CAB4749521.1"/>
    </source>
</evidence>
<name>A0A6J6TPW8_9ZZZZ</name>
<accession>A0A6J6TPW8</accession>
<evidence type="ECO:0000313" key="2">
    <source>
        <dbReference type="EMBL" id="CAB4662572.1"/>
    </source>
</evidence>
<protein>
    <submittedName>
        <fullName evidence="3">Unannotated protein</fullName>
    </submittedName>
</protein>
<organism evidence="3">
    <name type="scientific">freshwater metagenome</name>
    <dbReference type="NCBI Taxonomy" id="449393"/>
    <lineage>
        <taxon>unclassified sequences</taxon>
        <taxon>metagenomes</taxon>
        <taxon>ecological metagenomes</taxon>
    </lineage>
</organism>
<evidence type="ECO:0000313" key="4">
    <source>
        <dbReference type="EMBL" id="CAB4868229.1"/>
    </source>
</evidence>
<dbReference type="EMBL" id="CAEZZC010000008">
    <property type="protein sequence ID" value="CAB4749521.1"/>
    <property type="molecule type" value="Genomic_DNA"/>
</dbReference>
<dbReference type="EMBL" id="CAFBLE010000006">
    <property type="protein sequence ID" value="CAB4868229.1"/>
    <property type="molecule type" value="Genomic_DNA"/>
</dbReference>
<dbReference type="Gene3D" id="3.40.50.720">
    <property type="entry name" value="NAD(P)-binding Rossmann-like Domain"/>
    <property type="match status" value="1"/>
</dbReference>
<evidence type="ECO:0000313" key="6">
    <source>
        <dbReference type="EMBL" id="CAB5061948.1"/>
    </source>
</evidence>
<gene>
    <name evidence="2" type="ORF">UFOPK2289_00624</name>
    <name evidence="3" type="ORF">UFOPK2822_00724</name>
    <name evidence="4" type="ORF">UFOPK3346_00869</name>
    <name evidence="5" type="ORF">UFOPK3670_01112</name>
    <name evidence="6" type="ORF">UFOPK4308_01159</name>
</gene>
<proteinExistence type="predicted"/>